<proteinExistence type="predicted"/>
<organism evidence="1 2">
    <name type="scientific">Hypoxylon rubiginosum</name>
    <dbReference type="NCBI Taxonomy" id="110542"/>
    <lineage>
        <taxon>Eukaryota</taxon>
        <taxon>Fungi</taxon>
        <taxon>Dikarya</taxon>
        <taxon>Ascomycota</taxon>
        <taxon>Pezizomycotina</taxon>
        <taxon>Sordariomycetes</taxon>
        <taxon>Xylariomycetidae</taxon>
        <taxon>Xylariales</taxon>
        <taxon>Hypoxylaceae</taxon>
        <taxon>Hypoxylon</taxon>
    </lineage>
</organism>
<evidence type="ECO:0000313" key="1">
    <source>
        <dbReference type="EMBL" id="KAI4863675.1"/>
    </source>
</evidence>
<dbReference type="Proteomes" id="UP001497700">
    <property type="component" value="Unassembled WGS sequence"/>
</dbReference>
<gene>
    <name evidence="1" type="ORF">F4820DRAFT_426193</name>
</gene>
<dbReference type="EMBL" id="MU393499">
    <property type="protein sequence ID" value="KAI4863675.1"/>
    <property type="molecule type" value="Genomic_DNA"/>
</dbReference>
<keyword evidence="2" id="KW-1185">Reference proteome</keyword>
<reference evidence="1 2" key="1">
    <citation type="journal article" date="2022" name="New Phytol.">
        <title>Ecological generalism drives hyperdiversity of secondary metabolite gene clusters in xylarialean endophytes.</title>
        <authorList>
            <person name="Franco M.E.E."/>
            <person name="Wisecaver J.H."/>
            <person name="Arnold A.E."/>
            <person name="Ju Y.M."/>
            <person name="Slot J.C."/>
            <person name="Ahrendt S."/>
            <person name="Moore L.P."/>
            <person name="Eastman K.E."/>
            <person name="Scott K."/>
            <person name="Konkel Z."/>
            <person name="Mondo S.J."/>
            <person name="Kuo A."/>
            <person name="Hayes R.D."/>
            <person name="Haridas S."/>
            <person name="Andreopoulos B."/>
            <person name="Riley R."/>
            <person name="LaButti K."/>
            <person name="Pangilinan J."/>
            <person name="Lipzen A."/>
            <person name="Amirebrahimi M."/>
            <person name="Yan J."/>
            <person name="Adam C."/>
            <person name="Keymanesh K."/>
            <person name="Ng V."/>
            <person name="Louie K."/>
            <person name="Northen T."/>
            <person name="Drula E."/>
            <person name="Henrissat B."/>
            <person name="Hsieh H.M."/>
            <person name="Youens-Clark K."/>
            <person name="Lutzoni F."/>
            <person name="Miadlikowska J."/>
            <person name="Eastwood D.C."/>
            <person name="Hamelin R.C."/>
            <person name="Grigoriev I.V."/>
            <person name="U'Ren J.M."/>
        </authorList>
    </citation>
    <scope>NUCLEOTIDE SEQUENCE [LARGE SCALE GENOMIC DNA]</scope>
    <source>
        <strain evidence="1 2">CBS 119005</strain>
    </source>
</reference>
<evidence type="ECO:0000313" key="2">
    <source>
        <dbReference type="Proteomes" id="UP001497700"/>
    </source>
</evidence>
<name>A0ACB9YY82_9PEZI</name>
<protein>
    <submittedName>
        <fullName evidence="1">Uncharacterized protein</fullName>
    </submittedName>
</protein>
<comment type="caution">
    <text evidence="1">The sequence shown here is derived from an EMBL/GenBank/DDBJ whole genome shotgun (WGS) entry which is preliminary data.</text>
</comment>
<sequence>MPYSDNMYSVGDDSDGESYADQLSPSDGYFASSSSSHVVPIVPNILVPDPTLQQTSESAAESKAREAKEETLSSNTQRSESYNYNHYHPTGPGSSRGTGRLEQRAASSTNPHQRQHDSTSTHTYSPSSRSRTIFRSYRLRGRTPSVYSDAPPAYSPLPTSLLSSTNQQSGQSRNYSTFSSTMGVTDIVENERLLGRDPESMGQPEDVEFSHPPHWTRRVRRRLPTWLSCRTIVLGLVVLIVSIGLLASTLHIFKEGDHKKTIGAEPVEQIPPDSQKEPVTDPGTDEPVIATPFQPSYCQNAQYRFADQILSLDFDKTSNVSFSEDTHPHSGNSQVHVAGQVHVRRLDAGGNPRLVLEIATNDEDILLDVYADERAQIMKVSVPRKYESTHSGDGPCVEMRATIWVPEDADLRQLSLRVVHLDILTLDDLSLHVQEFAQMSSVVGDIKSGVDRRLSYSESRFAPPNAPDFTYVPARDSYVFDSRVIEVSSTSGDIKGDWPLYDMLGLHTTSGIIDVSVTPKAELETDPKAAVLSMSTISGNINVTEPVTVLDKIPRRDYLVDIKSTSGSIHGAVAFGAGVELRSISSEIALILLPVMNMAKVSPTSPAQLETTTTSGTTAVRILEPVWFPSEPPPDKTLDCLQALHKSTGGDIGLQYPQAWEGTLRASTMSGTLKVGGKDVKIIRSVGGFPGSNLEASKGNGTGSSIEVTALMGNMKAVIGSES</sequence>
<accession>A0ACB9YY82</accession>